<dbReference type="Proteomes" id="UP000254651">
    <property type="component" value="Unassembled WGS sequence"/>
</dbReference>
<proteinExistence type="predicted"/>
<organism evidence="2 3">
    <name type="scientific">Bergeriella denitrificans</name>
    <name type="common">Neisseria denitrificans</name>
    <dbReference type="NCBI Taxonomy" id="494"/>
    <lineage>
        <taxon>Bacteria</taxon>
        <taxon>Pseudomonadati</taxon>
        <taxon>Pseudomonadota</taxon>
        <taxon>Betaproteobacteria</taxon>
        <taxon>Neisseriales</taxon>
        <taxon>Neisseriaceae</taxon>
        <taxon>Bergeriella</taxon>
    </lineage>
</organism>
<evidence type="ECO:0000313" key="3">
    <source>
        <dbReference type="Proteomes" id="UP000254651"/>
    </source>
</evidence>
<dbReference type="RefSeq" id="WP_066078206.1">
    <property type="nucleotide sequence ID" value="NZ_CP181246.1"/>
</dbReference>
<reference evidence="2 3" key="1">
    <citation type="submission" date="2018-06" db="EMBL/GenBank/DDBJ databases">
        <authorList>
            <consortium name="Pathogen Informatics"/>
            <person name="Doyle S."/>
        </authorList>
    </citation>
    <scope>NUCLEOTIDE SEQUENCE [LARGE SCALE GENOMIC DNA]</scope>
    <source>
        <strain evidence="2 3">NCTC10295</strain>
    </source>
</reference>
<keyword evidence="3" id="KW-1185">Reference proteome</keyword>
<feature type="region of interest" description="Disordered" evidence="1">
    <location>
        <begin position="1"/>
        <end position="25"/>
    </location>
</feature>
<dbReference type="AlphaFoldDB" id="A0A378UKM4"/>
<dbReference type="EMBL" id="UGQS01000002">
    <property type="protein sequence ID" value="STZ77199.1"/>
    <property type="molecule type" value="Genomic_DNA"/>
</dbReference>
<protein>
    <submittedName>
        <fullName evidence="2">Phage associated protein</fullName>
    </submittedName>
</protein>
<evidence type="ECO:0000256" key="1">
    <source>
        <dbReference type="SAM" id="MobiDB-lite"/>
    </source>
</evidence>
<sequence length="71" mass="7397">MANAQTEHSKKLRAKTAAAHNKAKLASGERKTLSLNGKAEEIDTINAAIAKAGGSKVKALSAICAFYLENA</sequence>
<evidence type="ECO:0000313" key="2">
    <source>
        <dbReference type="EMBL" id="STZ77199.1"/>
    </source>
</evidence>
<accession>A0A378UKM4</accession>
<gene>
    <name evidence="2" type="ORF">NCTC10295_02007</name>
</gene>
<name>A0A378UKM4_BERDE</name>